<dbReference type="RefSeq" id="WP_110439556.1">
    <property type="nucleotide sequence ID" value="NZ_CP046393.1"/>
</dbReference>
<organism evidence="1 2">
    <name type="scientific">Commensalibacter melissae</name>
    <dbReference type="NCBI Taxonomy" id="2070537"/>
    <lineage>
        <taxon>Bacteria</taxon>
        <taxon>Pseudomonadati</taxon>
        <taxon>Pseudomonadota</taxon>
        <taxon>Alphaproteobacteria</taxon>
        <taxon>Acetobacterales</taxon>
        <taxon>Acetobacteraceae</taxon>
    </lineage>
</organism>
<dbReference type="Proteomes" id="UP000247565">
    <property type="component" value="Unassembled WGS sequence"/>
</dbReference>
<keyword evidence="2" id="KW-1185">Reference proteome</keyword>
<dbReference type="OrthoDB" id="529857at2"/>
<gene>
    <name evidence="1" type="ORF">DK869_08330</name>
</gene>
<proteinExistence type="predicted"/>
<dbReference type="EMBL" id="QGLT01000006">
    <property type="protein sequence ID" value="PXY98875.1"/>
    <property type="molecule type" value="Genomic_DNA"/>
</dbReference>
<dbReference type="AlphaFoldDB" id="A0A318N565"/>
<dbReference type="InterPro" id="IPR009078">
    <property type="entry name" value="Ferritin-like_SF"/>
</dbReference>
<sequence length="330" mass="38728">MSDLEAIYTQLPEDLHTLPQPKSDKELEEMNYRVRHWMSNIPGSIKIGSKEHRQMVCQMFRETFNPYRPTFMDWPKLTDQEIDRLKSLPIWDIAVQTEGKARLRMAAYVKEIVDPEWADAIARNAWEENRHKEVLSDLVRFYGIPLASESPYSVPKDPEWAYLVTGFSECWDSFYAFGLFAIAEKSGFFTKELIETFEPVMQEECRHILLFANWLAWHRANLPWIKRILFELKVIAVHAFLVYERIGLIKTMDAEGEEHFQDNNFTINGVAELGNEKTTLADFLRLCLSEDDRRFSGYDRRLLRPETAPFLTKMALWLLPKKLLNKQLVG</sequence>
<evidence type="ECO:0000313" key="1">
    <source>
        <dbReference type="EMBL" id="PXY98875.1"/>
    </source>
</evidence>
<dbReference type="SUPFAM" id="SSF47240">
    <property type="entry name" value="Ferritin-like"/>
    <property type="match status" value="1"/>
</dbReference>
<accession>A0A318N565</accession>
<evidence type="ECO:0000313" key="2">
    <source>
        <dbReference type="Proteomes" id="UP000247565"/>
    </source>
</evidence>
<name>A0A318N565_9PROT</name>
<reference evidence="1 2" key="1">
    <citation type="submission" date="2018-05" db="EMBL/GenBank/DDBJ databases">
        <title>Reference genomes for bee gut microbiota database.</title>
        <authorList>
            <person name="Ellegaard K.M."/>
        </authorList>
    </citation>
    <scope>NUCLEOTIDE SEQUENCE [LARGE SCALE GENOMIC DNA]</scope>
    <source>
        <strain evidence="1 2">ESL0284</strain>
    </source>
</reference>
<evidence type="ECO:0008006" key="3">
    <source>
        <dbReference type="Google" id="ProtNLM"/>
    </source>
</evidence>
<comment type="caution">
    <text evidence="1">The sequence shown here is derived from an EMBL/GenBank/DDBJ whole genome shotgun (WGS) entry which is preliminary data.</text>
</comment>
<protein>
    <recommendedName>
        <fullName evidence="3">Ferritin-like domain-containing protein</fullName>
    </recommendedName>
</protein>